<name>A0A2G1WDX8_9BACT</name>
<comment type="caution">
    <text evidence="4">Lacks conserved residue(s) required for the propagation of feature annotation.</text>
</comment>
<dbReference type="PANTHER" id="PTHR43213">
    <property type="entry name" value="BIFUNCTIONAL DTTP/UTP PYROPHOSPHATASE/METHYLTRANSFERASE PROTEIN-RELATED"/>
    <property type="match status" value="1"/>
</dbReference>
<dbReference type="HAMAP" id="MF_00528">
    <property type="entry name" value="Maf"/>
    <property type="match status" value="1"/>
</dbReference>
<dbReference type="Gene3D" id="3.90.950.10">
    <property type="match status" value="1"/>
</dbReference>
<dbReference type="CDD" id="cd00555">
    <property type="entry name" value="Maf"/>
    <property type="match status" value="1"/>
</dbReference>
<evidence type="ECO:0000313" key="6">
    <source>
        <dbReference type="Proteomes" id="UP000225740"/>
    </source>
</evidence>
<comment type="caution">
    <text evidence="5">The sequence shown here is derived from an EMBL/GenBank/DDBJ whole genome shotgun (WGS) entry which is preliminary data.</text>
</comment>
<gene>
    <name evidence="5" type="primary">maf</name>
    <name evidence="5" type="ORF">CEE69_03680</name>
</gene>
<dbReference type="GeneID" id="90607360"/>
<evidence type="ECO:0000256" key="2">
    <source>
        <dbReference type="ARBA" id="ARBA00022801"/>
    </source>
</evidence>
<dbReference type="OrthoDB" id="9807767at2"/>
<dbReference type="Proteomes" id="UP000225740">
    <property type="component" value="Unassembled WGS sequence"/>
</dbReference>
<feature type="active site" description="Proton acceptor" evidence="4">
    <location>
        <position position="87"/>
    </location>
</feature>
<dbReference type="GO" id="GO:0005737">
    <property type="term" value="C:cytoplasm"/>
    <property type="evidence" value="ECO:0007669"/>
    <property type="project" value="UniProtKB-SubCell"/>
</dbReference>
<feature type="site" description="Important for substrate specificity" evidence="4">
    <location>
        <position position="88"/>
    </location>
</feature>
<accession>A0A2G1WDX8</accession>
<dbReference type="GO" id="GO:0009117">
    <property type="term" value="P:nucleotide metabolic process"/>
    <property type="evidence" value="ECO:0007669"/>
    <property type="project" value="UniProtKB-KW"/>
</dbReference>
<dbReference type="RefSeq" id="WP_099259697.1">
    <property type="nucleotide sequence ID" value="NZ_NIZW01000002.1"/>
</dbReference>
<dbReference type="InterPro" id="IPR003697">
    <property type="entry name" value="Maf-like"/>
</dbReference>
<dbReference type="InterPro" id="IPR029001">
    <property type="entry name" value="ITPase-like_fam"/>
</dbReference>
<proteinExistence type="inferred from homology"/>
<evidence type="ECO:0000313" key="5">
    <source>
        <dbReference type="EMBL" id="PHQ36789.1"/>
    </source>
</evidence>
<feature type="site" description="Important for substrate specificity" evidence="4">
    <location>
        <position position="172"/>
    </location>
</feature>
<evidence type="ECO:0000256" key="3">
    <source>
        <dbReference type="ARBA" id="ARBA00023080"/>
    </source>
</evidence>
<keyword evidence="2 4" id="KW-0378">Hydrolase</keyword>
<dbReference type="EMBL" id="NIZW01000002">
    <property type="protein sequence ID" value="PHQ36789.1"/>
    <property type="molecule type" value="Genomic_DNA"/>
</dbReference>
<dbReference type="EC" id="3.6.1.9" evidence="4"/>
<dbReference type="GO" id="GO:0036218">
    <property type="term" value="F:dTTP diphosphatase activity"/>
    <property type="evidence" value="ECO:0007669"/>
    <property type="project" value="RHEA"/>
</dbReference>
<comment type="similarity">
    <text evidence="4">Belongs to the Maf family. YhdE subfamily.</text>
</comment>
<comment type="subcellular location">
    <subcellularLocation>
        <location evidence="4">Cytoplasm</location>
    </subcellularLocation>
</comment>
<keyword evidence="4" id="KW-0963">Cytoplasm</keyword>
<dbReference type="PIRSF" id="PIRSF006305">
    <property type="entry name" value="Maf"/>
    <property type="match status" value="1"/>
</dbReference>
<protein>
    <recommendedName>
        <fullName evidence="4">dTTP/UTP pyrophosphatase</fullName>
        <shortName evidence="4">dTTPase/UTPase</shortName>
        <ecNumber evidence="4">3.6.1.9</ecNumber>
    </recommendedName>
    <alternativeName>
        <fullName evidence="4">Nucleoside triphosphate pyrophosphatase</fullName>
    </alternativeName>
    <alternativeName>
        <fullName evidence="4">Nucleotide pyrophosphatase</fullName>
        <shortName evidence="4">Nucleotide PPase</shortName>
    </alternativeName>
</protein>
<comment type="catalytic activity">
    <reaction evidence="4">
        <text>dTTP + H2O = dTMP + diphosphate + H(+)</text>
        <dbReference type="Rhea" id="RHEA:28534"/>
        <dbReference type="ChEBI" id="CHEBI:15377"/>
        <dbReference type="ChEBI" id="CHEBI:15378"/>
        <dbReference type="ChEBI" id="CHEBI:33019"/>
        <dbReference type="ChEBI" id="CHEBI:37568"/>
        <dbReference type="ChEBI" id="CHEBI:63528"/>
        <dbReference type="EC" id="3.6.1.9"/>
    </reaction>
</comment>
<sequence length="227" mass="24908">MNDLPRAELPGSRSPNPESLILASGSPRRAQLLSAAGYEFSIQPASDSAECGICSRETAPEMVARLAYRKAADVVARIDQGLVLAADTVASCVGSILGKPHNRDHAEEMLRLLSGREHDVYTGVCLWSRRNETFQVDVVRTRLRMSELTEEQLSEHLDSLRWEGKAGAFGFQDGNDWLTIIGNDSESNVVGLPMERLAELLENFERKAEKITTPTIDSIESSDSSCS</sequence>
<dbReference type="NCBIfam" id="TIGR00172">
    <property type="entry name" value="maf"/>
    <property type="match status" value="1"/>
</dbReference>
<reference evidence="5 6" key="1">
    <citation type="submission" date="2017-06" db="EMBL/GenBank/DDBJ databases">
        <title>Description of Rhodopirellula bahusiensis sp. nov.</title>
        <authorList>
            <person name="Kizina J."/>
            <person name="Harder J."/>
        </authorList>
    </citation>
    <scope>NUCLEOTIDE SEQUENCE [LARGE SCALE GENOMIC DNA]</scope>
    <source>
        <strain evidence="5 6">SWK21</strain>
    </source>
</reference>
<comment type="cofactor">
    <cofactor evidence="1 4">
        <name>a divalent metal cation</name>
        <dbReference type="ChEBI" id="CHEBI:60240"/>
    </cofactor>
</comment>
<dbReference type="SUPFAM" id="SSF52972">
    <property type="entry name" value="ITPase-like"/>
    <property type="match status" value="1"/>
</dbReference>
<dbReference type="GO" id="GO:0036221">
    <property type="term" value="F:UTP diphosphatase activity"/>
    <property type="evidence" value="ECO:0007669"/>
    <property type="project" value="RHEA"/>
</dbReference>
<keyword evidence="3 4" id="KW-0546">Nucleotide metabolism</keyword>
<organism evidence="5 6">
    <name type="scientific">Rhodopirellula bahusiensis</name>
    <dbReference type="NCBI Taxonomy" id="2014065"/>
    <lineage>
        <taxon>Bacteria</taxon>
        <taxon>Pseudomonadati</taxon>
        <taxon>Planctomycetota</taxon>
        <taxon>Planctomycetia</taxon>
        <taxon>Pirellulales</taxon>
        <taxon>Pirellulaceae</taxon>
        <taxon>Rhodopirellula</taxon>
    </lineage>
</organism>
<evidence type="ECO:0000256" key="4">
    <source>
        <dbReference type="HAMAP-Rule" id="MF_00528"/>
    </source>
</evidence>
<comment type="function">
    <text evidence="4">Nucleoside triphosphate pyrophosphatase that hydrolyzes dTTP and UTP. May have a dual role in cell division arrest and in preventing the incorporation of modified nucleotides into cellular nucleic acids.</text>
</comment>
<evidence type="ECO:0000256" key="1">
    <source>
        <dbReference type="ARBA" id="ARBA00001968"/>
    </source>
</evidence>
<dbReference type="AlphaFoldDB" id="A0A2G1WDX8"/>
<dbReference type="Pfam" id="PF02545">
    <property type="entry name" value="Maf"/>
    <property type="match status" value="1"/>
</dbReference>
<dbReference type="PANTHER" id="PTHR43213:SF5">
    <property type="entry name" value="BIFUNCTIONAL DTTP_UTP PYROPHOSPHATASE_METHYLTRANSFERASE PROTEIN-RELATED"/>
    <property type="match status" value="1"/>
</dbReference>
<keyword evidence="6" id="KW-1185">Reference proteome</keyword>
<comment type="catalytic activity">
    <reaction evidence="4">
        <text>UTP + H2O = UMP + diphosphate + H(+)</text>
        <dbReference type="Rhea" id="RHEA:29395"/>
        <dbReference type="ChEBI" id="CHEBI:15377"/>
        <dbReference type="ChEBI" id="CHEBI:15378"/>
        <dbReference type="ChEBI" id="CHEBI:33019"/>
        <dbReference type="ChEBI" id="CHEBI:46398"/>
        <dbReference type="ChEBI" id="CHEBI:57865"/>
        <dbReference type="EC" id="3.6.1.9"/>
    </reaction>
</comment>
<feature type="site" description="Important for substrate specificity" evidence="4">
    <location>
        <position position="28"/>
    </location>
</feature>